<evidence type="ECO:0000256" key="1">
    <source>
        <dbReference type="SAM" id="MobiDB-lite"/>
    </source>
</evidence>
<dbReference type="AlphaFoldDB" id="A0A1V6PX01"/>
<accession>A0A1V6PX01</accession>
<feature type="region of interest" description="Disordered" evidence="1">
    <location>
        <begin position="143"/>
        <end position="165"/>
    </location>
</feature>
<organism evidence="2 3">
    <name type="scientific">Penicillium antarcticum</name>
    <dbReference type="NCBI Taxonomy" id="416450"/>
    <lineage>
        <taxon>Eukaryota</taxon>
        <taxon>Fungi</taxon>
        <taxon>Dikarya</taxon>
        <taxon>Ascomycota</taxon>
        <taxon>Pezizomycotina</taxon>
        <taxon>Eurotiomycetes</taxon>
        <taxon>Eurotiomycetidae</taxon>
        <taxon>Eurotiales</taxon>
        <taxon>Aspergillaceae</taxon>
        <taxon>Penicillium</taxon>
    </lineage>
</organism>
<keyword evidence="3" id="KW-1185">Reference proteome</keyword>
<sequence length="165" mass="18147">MHNEIISVFFLHSTLLTKIQVSGLASRTWRALRALAPRPAKISPSGQQTGEAYPSLRRMIALVAVSPRYVCRRRCGGTPATPTPFARGSSKSFDDTSDEDFITLRHAHDMFLGSSTSHGGCKDVIGRRILTFTFSPKNVHSTAYEPVPISPGDPERPTRIIKTPN</sequence>
<comment type="caution">
    <text evidence="2">The sequence shown here is derived from an EMBL/GenBank/DDBJ whole genome shotgun (WGS) entry which is preliminary data.</text>
</comment>
<dbReference type="EMBL" id="MDYN01000030">
    <property type="protein sequence ID" value="OQD80986.1"/>
    <property type="molecule type" value="Genomic_DNA"/>
</dbReference>
<name>A0A1V6PX01_9EURO</name>
<reference evidence="3" key="1">
    <citation type="journal article" date="2017" name="Nat. Microbiol.">
        <title>Global analysis of biosynthetic gene clusters reveals vast potential of secondary metabolite production in Penicillium species.</title>
        <authorList>
            <person name="Nielsen J.C."/>
            <person name="Grijseels S."/>
            <person name="Prigent S."/>
            <person name="Ji B."/>
            <person name="Dainat J."/>
            <person name="Nielsen K.F."/>
            <person name="Frisvad J.C."/>
            <person name="Workman M."/>
            <person name="Nielsen J."/>
        </authorList>
    </citation>
    <scope>NUCLEOTIDE SEQUENCE [LARGE SCALE GENOMIC DNA]</scope>
    <source>
        <strain evidence="3">IBT 31811</strain>
    </source>
</reference>
<evidence type="ECO:0000313" key="2">
    <source>
        <dbReference type="EMBL" id="OQD80986.1"/>
    </source>
</evidence>
<proteinExistence type="predicted"/>
<dbReference type="Proteomes" id="UP000191672">
    <property type="component" value="Unassembled WGS sequence"/>
</dbReference>
<protein>
    <submittedName>
        <fullName evidence="2">Uncharacterized protein</fullName>
    </submittedName>
</protein>
<gene>
    <name evidence="2" type="ORF">PENANT_c030G11191</name>
</gene>
<evidence type="ECO:0000313" key="3">
    <source>
        <dbReference type="Proteomes" id="UP000191672"/>
    </source>
</evidence>